<protein>
    <submittedName>
        <fullName evidence="2">Uncharacterized protein</fullName>
    </submittedName>
</protein>
<reference evidence="2" key="1">
    <citation type="journal article" date="2014" name="Front. Microbiol.">
        <title>High frequency of phylogenetically diverse reductive dehalogenase-homologous genes in deep subseafloor sedimentary metagenomes.</title>
        <authorList>
            <person name="Kawai M."/>
            <person name="Futagami T."/>
            <person name="Toyoda A."/>
            <person name="Takaki Y."/>
            <person name="Nishi S."/>
            <person name="Hori S."/>
            <person name="Arai W."/>
            <person name="Tsubouchi T."/>
            <person name="Morono Y."/>
            <person name="Uchiyama I."/>
            <person name="Ito T."/>
            <person name="Fujiyama A."/>
            <person name="Inagaki F."/>
            <person name="Takami H."/>
        </authorList>
    </citation>
    <scope>NUCLEOTIDE SEQUENCE</scope>
    <source>
        <strain evidence="2">Expedition CK06-06</strain>
    </source>
</reference>
<dbReference type="EMBL" id="BARS01022423">
    <property type="protein sequence ID" value="GAG13631.1"/>
    <property type="molecule type" value="Genomic_DNA"/>
</dbReference>
<gene>
    <name evidence="2" type="ORF">S01H1_35855</name>
</gene>
<organism evidence="2">
    <name type="scientific">marine sediment metagenome</name>
    <dbReference type="NCBI Taxonomy" id="412755"/>
    <lineage>
        <taxon>unclassified sequences</taxon>
        <taxon>metagenomes</taxon>
        <taxon>ecological metagenomes</taxon>
    </lineage>
</organism>
<evidence type="ECO:0000256" key="1">
    <source>
        <dbReference type="SAM" id="MobiDB-lite"/>
    </source>
</evidence>
<proteinExistence type="predicted"/>
<dbReference type="SUPFAM" id="SSF46689">
    <property type="entry name" value="Homeodomain-like"/>
    <property type="match status" value="1"/>
</dbReference>
<feature type="non-terminal residue" evidence="2">
    <location>
        <position position="1"/>
    </location>
</feature>
<sequence>QYYRYKKRLAEGGPDAVKDKRSHGNRSKLTPESAGFLKGYMTSQPTAGLPELQDLLEDRFQIKMSKSGVSRCLKRLGCVCQVKPVKEKSERSYTMCGGFELIVALAFYLGWPQAVTNVILHRVQQIKENKVGGRA</sequence>
<dbReference type="AlphaFoldDB" id="X0WLR4"/>
<feature type="region of interest" description="Disordered" evidence="1">
    <location>
        <begin position="13"/>
        <end position="32"/>
    </location>
</feature>
<comment type="caution">
    <text evidence="2">The sequence shown here is derived from an EMBL/GenBank/DDBJ whole genome shotgun (WGS) entry which is preliminary data.</text>
</comment>
<accession>X0WLR4</accession>
<evidence type="ECO:0000313" key="2">
    <source>
        <dbReference type="EMBL" id="GAG13631.1"/>
    </source>
</evidence>
<dbReference type="InterPro" id="IPR009057">
    <property type="entry name" value="Homeodomain-like_sf"/>
</dbReference>
<dbReference type="Pfam" id="PF13565">
    <property type="entry name" value="HTH_32"/>
    <property type="match status" value="1"/>
</dbReference>
<name>X0WLR4_9ZZZZ</name>